<keyword evidence="1" id="KW-0812">Transmembrane</keyword>
<dbReference type="Proteomes" id="UP000322997">
    <property type="component" value="Unassembled WGS sequence"/>
</dbReference>
<gene>
    <name evidence="2" type="ORF">FZC83_09690</name>
</gene>
<feature type="transmembrane region" description="Helical" evidence="1">
    <location>
        <begin position="92"/>
        <end position="109"/>
    </location>
</feature>
<name>A0A5D4S000_9BACI</name>
<reference evidence="2 3" key="1">
    <citation type="submission" date="2019-08" db="EMBL/GenBank/DDBJ databases">
        <title>Bacillus genomes from the desert of Cuatro Cienegas, Coahuila.</title>
        <authorList>
            <person name="Olmedo-Alvarez G."/>
        </authorList>
    </citation>
    <scope>NUCLEOTIDE SEQUENCE [LARGE SCALE GENOMIC DNA]</scope>
    <source>
        <strain evidence="2 3">CH108_3D</strain>
    </source>
</reference>
<evidence type="ECO:0000256" key="1">
    <source>
        <dbReference type="SAM" id="Phobius"/>
    </source>
</evidence>
<comment type="caution">
    <text evidence="2">The sequence shown here is derived from an EMBL/GenBank/DDBJ whole genome shotgun (WGS) entry which is preliminary data.</text>
</comment>
<protein>
    <recommendedName>
        <fullName evidence="4">CXXC-20-CXXC protein</fullName>
    </recommendedName>
</protein>
<sequence>MYSEVFSTSFISLTIFPASSGWTFRNSTQQPPYYGKINLSFERSDLMPVCQHCNTEWTWQQTFKKIFTFKRSITCPECGATQYLSRRSRNHMSVLAMIPLVISLPLVAVSLPMSIIVSIQLVTFAAVLTWMPTFYTLTSEEEAMW</sequence>
<organism evidence="2 3">
    <name type="scientific">Rossellomorea marisflavi</name>
    <dbReference type="NCBI Taxonomy" id="189381"/>
    <lineage>
        <taxon>Bacteria</taxon>
        <taxon>Bacillati</taxon>
        <taxon>Bacillota</taxon>
        <taxon>Bacilli</taxon>
        <taxon>Bacillales</taxon>
        <taxon>Bacillaceae</taxon>
        <taxon>Rossellomorea</taxon>
    </lineage>
</organism>
<evidence type="ECO:0008006" key="4">
    <source>
        <dbReference type="Google" id="ProtNLM"/>
    </source>
</evidence>
<feature type="transmembrane region" description="Helical" evidence="1">
    <location>
        <begin position="115"/>
        <end position="137"/>
    </location>
</feature>
<dbReference type="InterPro" id="IPR026369">
    <property type="entry name" value="CxxC_20_CxxC"/>
</dbReference>
<evidence type="ECO:0000313" key="3">
    <source>
        <dbReference type="Proteomes" id="UP000322997"/>
    </source>
</evidence>
<dbReference type="NCBIfam" id="TIGR04104">
    <property type="entry name" value="cxxc_20_cxxc"/>
    <property type="match status" value="1"/>
</dbReference>
<dbReference type="AlphaFoldDB" id="A0A5D4S000"/>
<keyword evidence="1" id="KW-0472">Membrane</keyword>
<proteinExistence type="predicted"/>
<evidence type="ECO:0000313" key="2">
    <source>
        <dbReference type="EMBL" id="TYS55206.1"/>
    </source>
</evidence>
<dbReference type="EMBL" id="VTEQ01000002">
    <property type="protein sequence ID" value="TYS55206.1"/>
    <property type="molecule type" value="Genomic_DNA"/>
</dbReference>
<keyword evidence="1" id="KW-1133">Transmembrane helix</keyword>
<accession>A0A5D4S000</accession>